<dbReference type="RefSeq" id="WP_270024967.1">
    <property type="nucleotide sequence ID" value="NZ_JAPDDP010000014.1"/>
</dbReference>
<keyword evidence="4" id="KW-0720">Serine protease</keyword>
<organism evidence="6 7">
    <name type="scientific">Solirubrobacter phytolaccae</name>
    <dbReference type="NCBI Taxonomy" id="1404360"/>
    <lineage>
        <taxon>Bacteria</taxon>
        <taxon>Bacillati</taxon>
        <taxon>Actinomycetota</taxon>
        <taxon>Thermoleophilia</taxon>
        <taxon>Solirubrobacterales</taxon>
        <taxon>Solirubrobacteraceae</taxon>
        <taxon>Solirubrobacter</taxon>
    </lineage>
</organism>
<dbReference type="Pfam" id="PF03575">
    <property type="entry name" value="Peptidase_S51"/>
    <property type="match status" value="1"/>
</dbReference>
<evidence type="ECO:0000256" key="4">
    <source>
        <dbReference type="ARBA" id="ARBA00022825"/>
    </source>
</evidence>
<dbReference type="InterPro" id="IPR005320">
    <property type="entry name" value="Peptidase_S51"/>
</dbReference>
<protein>
    <submittedName>
        <fullName evidence="6">Peptidase E</fullName>
    </submittedName>
</protein>
<evidence type="ECO:0000313" key="7">
    <source>
        <dbReference type="Proteomes" id="UP001147653"/>
    </source>
</evidence>
<evidence type="ECO:0000256" key="1">
    <source>
        <dbReference type="ARBA" id="ARBA00006534"/>
    </source>
</evidence>
<evidence type="ECO:0000256" key="2">
    <source>
        <dbReference type="ARBA" id="ARBA00022670"/>
    </source>
</evidence>
<comment type="similarity">
    <text evidence="1">Belongs to the peptidase S51 family.</text>
</comment>
<keyword evidence="5" id="KW-0812">Transmembrane</keyword>
<keyword evidence="3" id="KW-0378">Hydrolase</keyword>
<dbReference type="Gene3D" id="3.40.50.880">
    <property type="match status" value="1"/>
</dbReference>
<keyword evidence="7" id="KW-1185">Reference proteome</keyword>
<evidence type="ECO:0000256" key="5">
    <source>
        <dbReference type="SAM" id="Phobius"/>
    </source>
</evidence>
<keyword evidence="5" id="KW-1133">Transmembrane helix</keyword>
<dbReference type="PANTHER" id="PTHR20842">
    <property type="entry name" value="PROTEASE S51 ALPHA-ASPARTYL DIPEPTIDASE"/>
    <property type="match status" value="1"/>
</dbReference>
<dbReference type="GO" id="GO:0006508">
    <property type="term" value="P:proteolysis"/>
    <property type="evidence" value="ECO:0007669"/>
    <property type="project" value="UniProtKB-KW"/>
</dbReference>
<keyword evidence="2" id="KW-0645">Protease</keyword>
<comment type="caution">
    <text evidence="6">The sequence shown here is derived from an EMBL/GenBank/DDBJ whole genome shotgun (WGS) entry which is preliminary data.</text>
</comment>
<keyword evidence="5" id="KW-0472">Membrane</keyword>
<dbReference type="CDD" id="cd03146">
    <property type="entry name" value="GAT1_Peptidase_E"/>
    <property type="match status" value="1"/>
</dbReference>
<name>A0A9X3N9B7_9ACTN</name>
<feature type="transmembrane region" description="Helical" evidence="5">
    <location>
        <begin position="110"/>
        <end position="130"/>
    </location>
</feature>
<evidence type="ECO:0000256" key="3">
    <source>
        <dbReference type="ARBA" id="ARBA00022801"/>
    </source>
</evidence>
<proteinExistence type="inferred from homology"/>
<dbReference type="AlphaFoldDB" id="A0A9X3N9B7"/>
<reference evidence="6" key="1">
    <citation type="submission" date="2022-10" db="EMBL/GenBank/DDBJ databases">
        <title>The WGS of Solirubrobacter phytolaccae KCTC 29190.</title>
        <authorList>
            <person name="Jiang Z."/>
        </authorList>
    </citation>
    <scope>NUCLEOTIDE SEQUENCE</scope>
    <source>
        <strain evidence="6">KCTC 29190</strain>
    </source>
</reference>
<accession>A0A9X3N9B7</accession>
<dbReference type="GO" id="GO:0008236">
    <property type="term" value="F:serine-type peptidase activity"/>
    <property type="evidence" value="ECO:0007669"/>
    <property type="project" value="UniProtKB-KW"/>
</dbReference>
<dbReference type="InterPro" id="IPR029062">
    <property type="entry name" value="Class_I_gatase-like"/>
</dbReference>
<feature type="transmembrane region" description="Helical" evidence="5">
    <location>
        <begin position="136"/>
        <end position="155"/>
    </location>
</feature>
<sequence>MYERSWPRCPSDRTFEAMKRGRPPQIVAYGGGGFSMEPNNPLLDEYVLGLSRRKKPKVCFFPSASGDADHYVVRFYRHFSSEICDPSHISLFRRDCGPGSVREHLLKQDIIYVGGGSILSLMGVWRAHGIDEDLRAAWQAGVILVGVSAGSLCWFNSGLTAYHHDAKPYEGLGFLSHSNAVHYDEESDRRPAYHQALRDGMPGGYAASDGAALHFIGDDLHRVVLSRPKARAYRVEVAGEDVVEHPLEATYLGERPKLELAVAAA</sequence>
<dbReference type="Proteomes" id="UP001147653">
    <property type="component" value="Unassembled WGS sequence"/>
</dbReference>
<evidence type="ECO:0000313" key="6">
    <source>
        <dbReference type="EMBL" id="MDA0180652.1"/>
    </source>
</evidence>
<dbReference type="EMBL" id="JAPDDP010000014">
    <property type="protein sequence ID" value="MDA0180652.1"/>
    <property type="molecule type" value="Genomic_DNA"/>
</dbReference>
<gene>
    <name evidence="6" type="ORF">OJ997_10145</name>
</gene>
<dbReference type="PANTHER" id="PTHR20842:SF0">
    <property type="entry name" value="ALPHA-ASPARTYL DIPEPTIDASE"/>
    <property type="match status" value="1"/>
</dbReference>
<dbReference type="SUPFAM" id="SSF52317">
    <property type="entry name" value="Class I glutamine amidotransferase-like"/>
    <property type="match status" value="1"/>
</dbReference>